<dbReference type="InterPro" id="IPR020596">
    <property type="entry name" value="rRNA_Ade_Mease_Trfase_CS"/>
</dbReference>
<keyword evidence="9" id="KW-1185">Reference proteome</keyword>
<reference evidence="8 9" key="1">
    <citation type="submission" date="2016-10" db="EMBL/GenBank/DDBJ databases">
        <authorList>
            <person name="de Groot N.N."/>
        </authorList>
    </citation>
    <scope>NUCLEOTIDE SEQUENCE [LARGE SCALE GENOMIC DNA]</scope>
    <source>
        <strain evidence="8 9">CGMCC 1.7054</strain>
    </source>
</reference>
<dbReference type="PROSITE" id="PS01131">
    <property type="entry name" value="RRNA_A_DIMETH"/>
    <property type="match status" value="1"/>
</dbReference>
<dbReference type="InterPro" id="IPR020598">
    <property type="entry name" value="rRNA_Ade_methylase_Trfase_N"/>
</dbReference>
<feature type="domain" description="Ribosomal RNA adenine methylase transferase N-terminal" evidence="7">
    <location>
        <begin position="21"/>
        <end position="181"/>
    </location>
</feature>
<evidence type="ECO:0000313" key="9">
    <source>
        <dbReference type="Proteomes" id="UP000198881"/>
    </source>
</evidence>
<protein>
    <submittedName>
        <fullName evidence="8">23S rRNA (Adenine-N6)-dimethyltransferase</fullName>
    </submittedName>
</protein>
<feature type="region of interest" description="Disordered" evidence="6">
    <location>
        <begin position="252"/>
        <end position="275"/>
    </location>
</feature>
<evidence type="ECO:0000256" key="4">
    <source>
        <dbReference type="ARBA" id="ARBA00022884"/>
    </source>
</evidence>
<feature type="compositionally biased region" description="Polar residues" evidence="6">
    <location>
        <begin position="253"/>
        <end position="268"/>
    </location>
</feature>
<feature type="binding site" evidence="5">
    <location>
        <position position="100"/>
    </location>
    <ligand>
        <name>S-adenosyl-L-methionine</name>
        <dbReference type="ChEBI" id="CHEBI:59789"/>
    </ligand>
</feature>
<evidence type="ECO:0000256" key="1">
    <source>
        <dbReference type="ARBA" id="ARBA00022603"/>
    </source>
</evidence>
<keyword evidence="3 5" id="KW-0949">S-adenosyl-L-methionine</keyword>
<dbReference type="RefSeq" id="WP_091699737.1">
    <property type="nucleotide sequence ID" value="NZ_FPCG01000023.1"/>
</dbReference>
<feature type="binding site" evidence="5">
    <location>
        <position position="40"/>
    </location>
    <ligand>
        <name>S-adenosyl-L-methionine</name>
        <dbReference type="ChEBI" id="CHEBI:59789"/>
    </ligand>
</feature>
<feature type="binding site" evidence="5">
    <location>
        <position position="84"/>
    </location>
    <ligand>
        <name>S-adenosyl-L-methionine</name>
        <dbReference type="ChEBI" id="CHEBI:59789"/>
    </ligand>
</feature>
<dbReference type="InterPro" id="IPR029063">
    <property type="entry name" value="SAM-dependent_MTases_sf"/>
</dbReference>
<dbReference type="Pfam" id="PF00398">
    <property type="entry name" value="RrnaAD"/>
    <property type="match status" value="1"/>
</dbReference>
<dbReference type="SMART" id="SM00650">
    <property type="entry name" value="rADc"/>
    <property type="match status" value="1"/>
</dbReference>
<evidence type="ECO:0000256" key="3">
    <source>
        <dbReference type="ARBA" id="ARBA00022691"/>
    </source>
</evidence>
<dbReference type="NCBIfam" id="NF000499">
    <property type="entry name" value="Erm23S_rRNA_broad"/>
    <property type="match status" value="1"/>
</dbReference>
<gene>
    <name evidence="8" type="ORF">SAMN04487966_1238</name>
</gene>
<dbReference type="PROSITE" id="PS51689">
    <property type="entry name" value="SAM_RNA_A_N6_MT"/>
    <property type="match status" value="1"/>
</dbReference>
<dbReference type="CDD" id="cd02440">
    <property type="entry name" value="AdoMet_MTases"/>
    <property type="match status" value="1"/>
</dbReference>
<accession>A0A1I7MTE2</accession>
<feature type="binding site" evidence="5">
    <location>
        <position position="61"/>
    </location>
    <ligand>
        <name>S-adenosyl-L-methionine</name>
        <dbReference type="ChEBI" id="CHEBI:59789"/>
    </ligand>
</feature>
<dbReference type="Gene3D" id="1.10.8.100">
    <property type="entry name" value="Ribosomal RNA adenine dimethylase-like, domain 2"/>
    <property type="match status" value="1"/>
</dbReference>
<evidence type="ECO:0000256" key="5">
    <source>
        <dbReference type="PROSITE-ProRule" id="PRU01026"/>
    </source>
</evidence>
<dbReference type="GO" id="GO:0000179">
    <property type="term" value="F:rRNA (adenine-N6,N6-)-dimethyltransferase activity"/>
    <property type="evidence" value="ECO:0007669"/>
    <property type="project" value="UniProtKB-UniRule"/>
</dbReference>
<dbReference type="InterPro" id="IPR023165">
    <property type="entry name" value="rRNA_Ade_diMease-like_C"/>
</dbReference>
<keyword evidence="1 5" id="KW-0489">Methyltransferase</keyword>
<comment type="similarity">
    <text evidence="5">Belongs to the class I-like SAM-binding methyltransferase superfamily. rRNA adenine N(6)-methyltransferase family.</text>
</comment>
<dbReference type="InterPro" id="IPR001737">
    <property type="entry name" value="KsgA/Erm"/>
</dbReference>
<dbReference type="GO" id="GO:0005829">
    <property type="term" value="C:cytosol"/>
    <property type="evidence" value="ECO:0007669"/>
    <property type="project" value="TreeGrafter"/>
</dbReference>
<feature type="binding site" evidence="5">
    <location>
        <position position="16"/>
    </location>
    <ligand>
        <name>S-adenosyl-L-methionine</name>
        <dbReference type="ChEBI" id="CHEBI:59789"/>
    </ligand>
</feature>
<keyword evidence="4 5" id="KW-0694">RNA-binding</keyword>
<feature type="binding site" evidence="5">
    <location>
        <position position="14"/>
    </location>
    <ligand>
        <name>S-adenosyl-L-methionine</name>
        <dbReference type="ChEBI" id="CHEBI:59789"/>
    </ligand>
</feature>
<evidence type="ECO:0000259" key="7">
    <source>
        <dbReference type="SMART" id="SM00650"/>
    </source>
</evidence>
<dbReference type="OrthoDB" id="3616874at2"/>
<dbReference type="AlphaFoldDB" id="A0A1I7MTE2"/>
<dbReference type="SUPFAM" id="SSF53335">
    <property type="entry name" value="S-adenosyl-L-methionine-dependent methyltransferases"/>
    <property type="match status" value="1"/>
</dbReference>
<sequence>MPTYRGGRHEHGQNFLTDPSTIATITRLVAATDGPIIEIGPGDGALTTPLAQLGRRVTAVEIDTRLARRLIGRLPSHVEVVAEDFLTYRLPTSAHVLVGNLPFHQTTAMLRRILHAPAWIDAIVLVQWEVARRRAGVGGATMMTAQWAPWFEFTLHSRVPARAFTPRPGVDGGILTIHRREHALLSPARRRQFHALVHRVYTGPGRGLAQILARTTSLGSPQTTQAWLTRHGMTAAGLPKDMPVEAWVDLFKTTGSSPPAHRAQTQQVKSRRRRR</sequence>
<evidence type="ECO:0000313" key="8">
    <source>
        <dbReference type="EMBL" id="SFV25171.1"/>
    </source>
</evidence>
<organism evidence="8 9">
    <name type="scientific">Micrococcus terreus</name>
    <dbReference type="NCBI Taxonomy" id="574650"/>
    <lineage>
        <taxon>Bacteria</taxon>
        <taxon>Bacillati</taxon>
        <taxon>Actinomycetota</taxon>
        <taxon>Actinomycetes</taxon>
        <taxon>Micrococcales</taxon>
        <taxon>Micrococcaceae</taxon>
        <taxon>Micrococcus</taxon>
    </lineage>
</organism>
<evidence type="ECO:0000256" key="6">
    <source>
        <dbReference type="SAM" id="MobiDB-lite"/>
    </source>
</evidence>
<dbReference type="Proteomes" id="UP000198881">
    <property type="component" value="Unassembled WGS sequence"/>
</dbReference>
<dbReference type="Gene3D" id="3.40.50.150">
    <property type="entry name" value="Vaccinia Virus protein VP39"/>
    <property type="match status" value="1"/>
</dbReference>
<dbReference type="PANTHER" id="PTHR11727">
    <property type="entry name" value="DIMETHYLADENOSINE TRANSFERASE"/>
    <property type="match status" value="1"/>
</dbReference>
<name>A0A1I7MTE2_9MICC</name>
<dbReference type="EMBL" id="FPCG01000023">
    <property type="protein sequence ID" value="SFV25171.1"/>
    <property type="molecule type" value="Genomic_DNA"/>
</dbReference>
<proteinExistence type="inferred from homology"/>
<dbReference type="PANTHER" id="PTHR11727:SF7">
    <property type="entry name" value="DIMETHYLADENOSINE TRANSFERASE-RELATED"/>
    <property type="match status" value="1"/>
</dbReference>
<dbReference type="STRING" id="574650.SAMN04487966_1238"/>
<dbReference type="GO" id="GO:0003723">
    <property type="term" value="F:RNA binding"/>
    <property type="evidence" value="ECO:0007669"/>
    <property type="project" value="UniProtKB-UniRule"/>
</dbReference>
<keyword evidence="2 5" id="KW-0808">Transferase</keyword>
<evidence type="ECO:0000256" key="2">
    <source>
        <dbReference type="ARBA" id="ARBA00022679"/>
    </source>
</evidence>